<reference evidence="3" key="1">
    <citation type="submission" date="2018-05" db="EMBL/GenBank/DDBJ databases">
        <title>Draft genome of Mucuna pruriens seed.</title>
        <authorList>
            <person name="Nnadi N.E."/>
            <person name="Vos R."/>
            <person name="Hasami M.H."/>
            <person name="Devisetty U.K."/>
            <person name="Aguiy J.C."/>
        </authorList>
    </citation>
    <scope>NUCLEOTIDE SEQUENCE [LARGE SCALE GENOMIC DNA]</scope>
    <source>
        <strain evidence="3">JCA_2017</strain>
    </source>
</reference>
<dbReference type="GO" id="GO:0015074">
    <property type="term" value="P:DNA integration"/>
    <property type="evidence" value="ECO:0007669"/>
    <property type="project" value="InterPro"/>
</dbReference>
<evidence type="ECO:0000313" key="4">
    <source>
        <dbReference type="Proteomes" id="UP000257109"/>
    </source>
</evidence>
<dbReference type="SUPFAM" id="SSF53098">
    <property type="entry name" value="Ribonuclease H-like"/>
    <property type="match status" value="1"/>
</dbReference>
<dbReference type="InterPro" id="IPR036397">
    <property type="entry name" value="RNaseH_sf"/>
</dbReference>
<feature type="region of interest" description="Disordered" evidence="1">
    <location>
        <begin position="340"/>
        <end position="427"/>
    </location>
</feature>
<organism evidence="3 4">
    <name type="scientific">Mucuna pruriens</name>
    <name type="common">Velvet bean</name>
    <name type="synonym">Dolichos pruriens</name>
    <dbReference type="NCBI Taxonomy" id="157652"/>
    <lineage>
        <taxon>Eukaryota</taxon>
        <taxon>Viridiplantae</taxon>
        <taxon>Streptophyta</taxon>
        <taxon>Embryophyta</taxon>
        <taxon>Tracheophyta</taxon>
        <taxon>Spermatophyta</taxon>
        <taxon>Magnoliopsida</taxon>
        <taxon>eudicotyledons</taxon>
        <taxon>Gunneridae</taxon>
        <taxon>Pentapetalae</taxon>
        <taxon>rosids</taxon>
        <taxon>fabids</taxon>
        <taxon>Fabales</taxon>
        <taxon>Fabaceae</taxon>
        <taxon>Papilionoideae</taxon>
        <taxon>50 kb inversion clade</taxon>
        <taxon>NPAAA clade</taxon>
        <taxon>indigoferoid/millettioid clade</taxon>
        <taxon>Phaseoleae</taxon>
        <taxon>Mucuna</taxon>
    </lineage>
</organism>
<dbReference type="PANTHER" id="PTHR42648:SF28">
    <property type="entry name" value="TRANSPOSON-ENCODED PROTEIN WITH RIBONUCLEASE H-LIKE AND RETROVIRUS ZINC FINGER-LIKE DOMAINS"/>
    <property type="match status" value="1"/>
</dbReference>
<gene>
    <name evidence="3" type="ORF">CR513_18670</name>
</gene>
<dbReference type="EMBL" id="QJKJ01003457">
    <property type="protein sequence ID" value="RDX98416.1"/>
    <property type="molecule type" value="Genomic_DNA"/>
</dbReference>
<feature type="region of interest" description="Disordered" evidence="1">
    <location>
        <begin position="749"/>
        <end position="771"/>
    </location>
</feature>
<feature type="domain" description="Integrase catalytic" evidence="2">
    <location>
        <begin position="549"/>
        <end position="717"/>
    </location>
</feature>
<proteinExistence type="predicted"/>
<feature type="compositionally biased region" description="Low complexity" evidence="1">
    <location>
        <begin position="357"/>
        <end position="366"/>
    </location>
</feature>
<dbReference type="AlphaFoldDB" id="A0A371H6U0"/>
<dbReference type="STRING" id="157652.A0A371H6U0"/>
<feature type="compositionally biased region" description="Low complexity" evidence="1">
    <location>
        <begin position="385"/>
        <end position="400"/>
    </location>
</feature>
<accession>A0A371H6U0</accession>
<evidence type="ECO:0000313" key="3">
    <source>
        <dbReference type="EMBL" id="RDX98416.1"/>
    </source>
</evidence>
<dbReference type="InterPro" id="IPR001584">
    <property type="entry name" value="Integrase_cat-core"/>
</dbReference>
<comment type="caution">
    <text evidence="3">The sequence shown here is derived from an EMBL/GenBank/DDBJ whole genome shotgun (WGS) entry which is preliminary data.</text>
</comment>
<sequence length="843" mass="94728">MSELAPAVDIGCTTVGTPHLNRKCKVLTRQCSDLESSKGNGSTNVVVRIRVIPSSTTIAMVDGGGSPLIALRLPNLRPVLLDRENTNAVSCTTVNKDESELILNVFPCCLLPVNSYKCVESLRQYDHGSGESLNDSFSHSYIHTRIDISAVLDVEQPVFDIKHVVGNAKGMSQSVHQIICASTNKVVGCHVLSDGKLLAKRCFNKKVSFIEILKEEVRDLLDPSFMSKSETANGHSGKMTLGEAVPELGKDPNSRKNGSPLELLSALHPSPILSKEEHPAGIRRELEKIEMNGEDLCLPIAPNKLDTVDRGGDKNDVKSRACIFKLGDDCRRDDFLPTRARLRPVESTSSSKRKQQHQQPKTQQQKETTIAATKTNHSTSKRKQQQQLAEKQQHQQPAEKQQQERKNENWNSGWNSGTIEVGIQDSNSDNHGLPCKRCVASMGTRSQTTLSSQLSRYDVKIMISSSLTVESDWKFDNSSRKELHCQIIGMNFKGLLSGMDIKFDDEILGLLLLNSLPKSWDTFKKHHFLWKKEKKGKKGKSKEKDDDRVTTATSDDLVILQDFASVNLVSDESMWIIDSGATLHEALGLYFEVKGPSVREFKHFQILVKRQSGKKVKCIHFDNGGEYCGPFDVYCKQQGIRHEKTPPKIPPKTPQLNGLAERMNRTLIERVRCMLSEAKLPKHFWGETLYTTVHAINLSPTVALDIEMPDKIWFGKDVKSCDVQFMEDQTIEDIDKNDGFDVPLDDDVEEEQEMSQDENQDGEEPECYQESIESKKRKKAWQSKLFKHVDLRYHCIRDALDAKLLELTKVHTDDNGANMMTKAVLIRKFEACREIVGLTITST</sequence>
<keyword evidence="4" id="KW-1185">Reference proteome</keyword>
<name>A0A371H6U0_MUCPR</name>
<dbReference type="GO" id="GO:0003676">
    <property type="term" value="F:nucleic acid binding"/>
    <property type="evidence" value="ECO:0007669"/>
    <property type="project" value="InterPro"/>
</dbReference>
<evidence type="ECO:0000256" key="1">
    <source>
        <dbReference type="SAM" id="MobiDB-lite"/>
    </source>
</evidence>
<feature type="non-terminal residue" evidence="3">
    <location>
        <position position="1"/>
    </location>
</feature>
<dbReference type="InterPro" id="IPR012337">
    <property type="entry name" value="RNaseH-like_sf"/>
</dbReference>
<protein>
    <recommendedName>
        <fullName evidence="2">Integrase catalytic domain-containing protein</fullName>
    </recommendedName>
</protein>
<dbReference type="PROSITE" id="PS50994">
    <property type="entry name" value="INTEGRASE"/>
    <property type="match status" value="1"/>
</dbReference>
<feature type="compositionally biased region" description="Polar residues" evidence="1">
    <location>
        <begin position="409"/>
        <end position="427"/>
    </location>
</feature>
<feature type="compositionally biased region" description="Acidic residues" evidence="1">
    <location>
        <begin position="749"/>
        <end position="767"/>
    </location>
</feature>
<dbReference type="Gene3D" id="3.30.420.10">
    <property type="entry name" value="Ribonuclease H-like superfamily/Ribonuclease H"/>
    <property type="match status" value="1"/>
</dbReference>
<evidence type="ECO:0000259" key="2">
    <source>
        <dbReference type="PROSITE" id="PS50994"/>
    </source>
</evidence>
<dbReference type="PANTHER" id="PTHR42648">
    <property type="entry name" value="TRANSPOSASE, PUTATIVE-RELATED"/>
    <property type="match status" value="1"/>
</dbReference>
<dbReference type="Proteomes" id="UP000257109">
    <property type="component" value="Unassembled WGS sequence"/>
</dbReference>
<dbReference type="InterPro" id="IPR039537">
    <property type="entry name" value="Retrotran_Ty1/copia-like"/>
</dbReference>
<feature type="compositionally biased region" description="Polar residues" evidence="1">
    <location>
        <begin position="367"/>
        <end position="378"/>
    </location>
</feature>